<dbReference type="InterPro" id="IPR029056">
    <property type="entry name" value="Ribokinase-like"/>
</dbReference>
<dbReference type="InterPro" id="IPR050306">
    <property type="entry name" value="PfkB_Carbo_kinase"/>
</dbReference>
<dbReference type="InterPro" id="IPR011611">
    <property type="entry name" value="PfkB_dom"/>
</dbReference>
<accession>A0A238KAT3</accession>
<dbReference type="Gene3D" id="3.40.1190.20">
    <property type="match status" value="1"/>
</dbReference>
<dbReference type="PANTHER" id="PTHR43085:SF15">
    <property type="entry name" value="2-DEHYDRO-3-DEOXYGLUCONOKINASE"/>
    <property type="match status" value="1"/>
</dbReference>
<dbReference type="Pfam" id="PF00294">
    <property type="entry name" value="PfkB"/>
    <property type="match status" value="1"/>
</dbReference>
<dbReference type="GO" id="GO:0005829">
    <property type="term" value="C:cytosol"/>
    <property type="evidence" value="ECO:0007669"/>
    <property type="project" value="TreeGrafter"/>
</dbReference>
<dbReference type="GO" id="GO:0006974">
    <property type="term" value="P:DNA damage response"/>
    <property type="evidence" value="ECO:0007669"/>
    <property type="project" value="TreeGrafter"/>
</dbReference>
<dbReference type="CDD" id="cd01166">
    <property type="entry name" value="KdgK"/>
    <property type="match status" value="1"/>
</dbReference>
<dbReference type="GO" id="GO:0008673">
    <property type="term" value="F:2-dehydro-3-deoxygluconokinase activity"/>
    <property type="evidence" value="ECO:0007669"/>
    <property type="project" value="UniProtKB-EC"/>
</dbReference>
<evidence type="ECO:0000256" key="2">
    <source>
        <dbReference type="ARBA" id="ARBA00022679"/>
    </source>
</evidence>
<dbReference type="AlphaFoldDB" id="A0A238KAT3"/>
<dbReference type="PROSITE" id="PS00584">
    <property type="entry name" value="PFKB_KINASES_2"/>
    <property type="match status" value="1"/>
</dbReference>
<dbReference type="EC" id="2.7.1.45" evidence="5"/>
<keyword evidence="3 5" id="KW-0418">Kinase</keyword>
<dbReference type="RefSeq" id="WP_281252858.1">
    <property type="nucleotide sequence ID" value="NZ_FXYF01000004.1"/>
</dbReference>
<keyword evidence="2 5" id="KW-0808">Transferase</keyword>
<dbReference type="PANTHER" id="PTHR43085">
    <property type="entry name" value="HEXOKINASE FAMILY MEMBER"/>
    <property type="match status" value="1"/>
</dbReference>
<proteinExistence type="inferred from homology"/>
<keyword evidence="6" id="KW-1185">Reference proteome</keyword>
<evidence type="ECO:0000259" key="4">
    <source>
        <dbReference type="Pfam" id="PF00294"/>
    </source>
</evidence>
<gene>
    <name evidence="5" type="primary">kdgK_2</name>
    <name evidence="5" type="ORF">MAA8898_01862</name>
</gene>
<dbReference type="Proteomes" id="UP000207598">
    <property type="component" value="Unassembled WGS sequence"/>
</dbReference>
<dbReference type="InterPro" id="IPR002173">
    <property type="entry name" value="Carboh/pur_kinase_PfkB_CS"/>
</dbReference>
<sequence length="313" mass="33269">MTAPPRRILCIGECMAELAPLDAPGDYRLGFAGDSFNTAWYLRQLRPGLEVDYLSAIGGDAISDRMARFMADAGIGTAHVARVPGRSVGMYMISLSAGERSFSYWRDTSAARLLAEDPAALDRAMSGADLVYFSGITLAILSEAARDRLLHALRAARGQGATIAFDPNLRPRLWRGSAEMCAAIMQGATVSDVVLPSFEDEAAYFGDADPRATADRYAAAGARSVVVKNGPDPVHVLHDGRHQEVVVAPVPRVVDTTSAGDSFNAGVLVDWGSPLPMAKRIERAAAVTAQVIGGKGALVPLDKTPLSNDWTMP</sequence>
<evidence type="ECO:0000313" key="6">
    <source>
        <dbReference type="Proteomes" id="UP000207598"/>
    </source>
</evidence>
<organism evidence="5 6">
    <name type="scientific">Maliponia aquimaris</name>
    <dbReference type="NCBI Taxonomy" id="1673631"/>
    <lineage>
        <taxon>Bacteria</taxon>
        <taxon>Pseudomonadati</taxon>
        <taxon>Pseudomonadota</taxon>
        <taxon>Alphaproteobacteria</taxon>
        <taxon>Rhodobacterales</taxon>
        <taxon>Paracoccaceae</taxon>
        <taxon>Maliponia</taxon>
    </lineage>
</organism>
<evidence type="ECO:0000313" key="5">
    <source>
        <dbReference type="EMBL" id="SMX39066.1"/>
    </source>
</evidence>
<protein>
    <submittedName>
        <fullName evidence="5">2-dehydro-3-deoxygluconokinase</fullName>
        <ecNumber evidence="5">2.7.1.45</ecNumber>
    </submittedName>
</protein>
<dbReference type="SUPFAM" id="SSF53613">
    <property type="entry name" value="Ribokinase-like"/>
    <property type="match status" value="1"/>
</dbReference>
<name>A0A238KAT3_9RHOB</name>
<dbReference type="GO" id="GO:0019698">
    <property type="term" value="P:D-galacturonate catabolic process"/>
    <property type="evidence" value="ECO:0007669"/>
    <property type="project" value="TreeGrafter"/>
</dbReference>
<reference evidence="5 6" key="1">
    <citation type="submission" date="2017-05" db="EMBL/GenBank/DDBJ databases">
        <authorList>
            <person name="Song R."/>
            <person name="Chenine A.L."/>
            <person name="Ruprecht R.M."/>
        </authorList>
    </citation>
    <scope>NUCLEOTIDE SEQUENCE [LARGE SCALE GENOMIC DNA]</scope>
    <source>
        <strain evidence="5 6">CECT 8898</strain>
    </source>
</reference>
<comment type="similarity">
    <text evidence="1">Belongs to the carbohydrate kinase PfkB family.</text>
</comment>
<dbReference type="EMBL" id="FXYF01000004">
    <property type="protein sequence ID" value="SMX39066.1"/>
    <property type="molecule type" value="Genomic_DNA"/>
</dbReference>
<evidence type="ECO:0000256" key="1">
    <source>
        <dbReference type="ARBA" id="ARBA00010688"/>
    </source>
</evidence>
<feature type="domain" description="Carbohydrate kinase PfkB" evidence="4">
    <location>
        <begin position="7"/>
        <end position="302"/>
    </location>
</feature>
<dbReference type="GO" id="GO:0042840">
    <property type="term" value="P:D-glucuronate catabolic process"/>
    <property type="evidence" value="ECO:0007669"/>
    <property type="project" value="TreeGrafter"/>
</dbReference>
<evidence type="ECO:0000256" key="3">
    <source>
        <dbReference type="ARBA" id="ARBA00022777"/>
    </source>
</evidence>